<comment type="caution">
    <text evidence="1">The sequence shown here is derived from an EMBL/GenBank/DDBJ whole genome shotgun (WGS) entry which is preliminary data.</text>
</comment>
<name>A0ACC0A830_CATRO</name>
<accession>A0ACC0A830</accession>
<evidence type="ECO:0000313" key="1">
    <source>
        <dbReference type="EMBL" id="KAI5657072.1"/>
    </source>
</evidence>
<dbReference type="EMBL" id="CM044706">
    <property type="protein sequence ID" value="KAI5657072.1"/>
    <property type="molecule type" value="Genomic_DNA"/>
</dbReference>
<keyword evidence="2" id="KW-1185">Reference proteome</keyword>
<proteinExistence type="predicted"/>
<organism evidence="1 2">
    <name type="scientific">Catharanthus roseus</name>
    <name type="common">Madagascar periwinkle</name>
    <name type="synonym">Vinca rosea</name>
    <dbReference type="NCBI Taxonomy" id="4058"/>
    <lineage>
        <taxon>Eukaryota</taxon>
        <taxon>Viridiplantae</taxon>
        <taxon>Streptophyta</taxon>
        <taxon>Embryophyta</taxon>
        <taxon>Tracheophyta</taxon>
        <taxon>Spermatophyta</taxon>
        <taxon>Magnoliopsida</taxon>
        <taxon>eudicotyledons</taxon>
        <taxon>Gunneridae</taxon>
        <taxon>Pentapetalae</taxon>
        <taxon>asterids</taxon>
        <taxon>lamiids</taxon>
        <taxon>Gentianales</taxon>
        <taxon>Apocynaceae</taxon>
        <taxon>Rauvolfioideae</taxon>
        <taxon>Vinceae</taxon>
        <taxon>Catharanthinae</taxon>
        <taxon>Catharanthus</taxon>
    </lineage>
</organism>
<protein>
    <submittedName>
        <fullName evidence="1">Uncharacterized protein</fullName>
    </submittedName>
</protein>
<evidence type="ECO:0000313" key="2">
    <source>
        <dbReference type="Proteomes" id="UP001060085"/>
    </source>
</evidence>
<sequence>MELEQHLPQGWNSLPALTAESENISACFDCSICLDFARDPVVTLCGHLYCWPCIYQWMQQSQSTSVSSNGCAQCPVCKAEISHEMVVPLYGRGRMLAENVPDNNMAASSNMIIPPRPNATSSTHYQQLSHENSHQEDNQSFLHPDSIHTEDEPLPELSNAAGSTMATVVCHPMVGMLGEMVYARVFGNSESLYVYPNSYCLAGSNNARLRRQERMANKYLNRVSIFLLCCVLYCLLLF</sequence>
<reference evidence="2" key="1">
    <citation type="journal article" date="2023" name="Nat. Plants">
        <title>Single-cell RNA sequencing provides a high-resolution roadmap for understanding the multicellular compartmentation of specialized metabolism.</title>
        <authorList>
            <person name="Sun S."/>
            <person name="Shen X."/>
            <person name="Li Y."/>
            <person name="Li Y."/>
            <person name="Wang S."/>
            <person name="Li R."/>
            <person name="Zhang H."/>
            <person name="Shen G."/>
            <person name="Guo B."/>
            <person name="Wei J."/>
            <person name="Xu J."/>
            <person name="St-Pierre B."/>
            <person name="Chen S."/>
            <person name="Sun C."/>
        </authorList>
    </citation>
    <scope>NUCLEOTIDE SEQUENCE [LARGE SCALE GENOMIC DNA]</scope>
</reference>
<gene>
    <name evidence="1" type="ORF">M9H77_25865</name>
</gene>
<dbReference type="Proteomes" id="UP001060085">
    <property type="component" value="Linkage Group LG06"/>
</dbReference>